<accession>A0A1H3WYY6</accession>
<dbReference type="Proteomes" id="UP000198773">
    <property type="component" value="Unassembled WGS sequence"/>
</dbReference>
<protein>
    <submittedName>
        <fullName evidence="1">Uncharacterized protein</fullName>
    </submittedName>
</protein>
<evidence type="ECO:0000313" key="1">
    <source>
        <dbReference type="EMBL" id="SDZ92407.1"/>
    </source>
</evidence>
<sequence length="230" mass="25533">MISDETLSAFLDAELPEADMQQIYQQVQQQPELALRLASLCSMDACFRKMARRLDDEPLPAAVTELLQAASQDNQPQQGWWQQSYSTLQRHAAAVASLALISGMLVGYYAPAEADHWPLIASTLEQSVSGQSYTATKQLTLTPTLAFINNEQQLCRHYQQSTATATSEHLACKQGDNWQLIASAYQPAVRHSGEYQLASHQSALDSVMDQLGVQAVLTLQQEHDLQRKNN</sequence>
<dbReference type="AlphaFoldDB" id="A0A1H3WYY6"/>
<name>A0A1H3WYY6_ALKAM</name>
<dbReference type="EMBL" id="FNRM01000001">
    <property type="protein sequence ID" value="SDZ92407.1"/>
    <property type="molecule type" value="Genomic_DNA"/>
</dbReference>
<proteinExistence type="predicted"/>
<gene>
    <name evidence="1" type="ORF">SAMN04488051_10129</name>
</gene>
<reference evidence="1 2" key="1">
    <citation type="submission" date="2016-10" db="EMBL/GenBank/DDBJ databases">
        <authorList>
            <person name="de Groot N.N."/>
        </authorList>
    </citation>
    <scope>NUCLEOTIDE SEQUENCE [LARGE SCALE GENOMIC DNA]</scope>
    <source>
        <strain evidence="1 2">CGMCC 1.3430</strain>
    </source>
</reference>
<evidence type="ECO:0000313" key="2">
    <source>
        <dbReference type="Proteomes" id="UP000198773"/>
    </source>
</evidence>
<dbReference type="STRING" id="152573.SAMN04488051_10129"/>
<keyword evidence="2" id="KW-1185">Reference proteome</keyword>
<organism evidence="1 2">
    <name type="scientific">Alkalimonas amylolytica</name>
    <dbReference type="NCBI Taxonomy" id="152573"/>
    <lineage>
        <taxon>Bacteria</taxon>
        <taxon>Pseudomonadati</taxon>
        <taxon>Pseudomonadota</taxon>
        <taxon>Gammaproteobacteria</taxon>
        <taxon>Alkalimonas</taxon>
    </lineage>
</organism>